<keyword evidence="5" id="KW-0969">Cilium</keyword>
<keyword evidence="5" id="KW-0282">Flagellum</keyword>
<dbReference type="SUPFAM" id="SSF141457">
    <property type="entry name" value="BH3618-like"/>
    <property type="match status" value="1"/>
</dbReference>
<keyword evidence="5" id="KW-0966">Cell projection</keyword>
<comment type="function">
    <text evidence="4">Acts as an anti-CsrA protein, binds CsrA and prevents it from repressing translation of its target genes, one of which is flagellin. Binds to flagellin and participates in the assembly of the flagellum.</text>
</comment>
<dbReference type="RefSeq" id="WP_128221661.1">
    <property type="nucleotide sequence ID" value="NZ_CP034929.1"/>
</dbReference>
<dbReference type="InterPro" id="IPR024046">
    <property type="entry name" value="Flagellar_assmbl_FliW_dom_sf"/>
</dbReference>
<dbReference type="PANTHER" id="PTHR39190">
    <property type="entry name" value="FLAGELLAR ASSEMBLY FACTOR FLIW"/>
    <property type="match status" value="1"/>
</dbReference>
<evidence type="ECO:0000256" key="2">
    <source>
        <dbReference type="ARBA" id="ARBA00022795"/>
    </source>
</evidence>
<keyword evidence="6" id="KW-1185">Reference proteome</keyword>
<keyword evidence="3 4" id="KW-0810">Translation regulation</keyword>
<comment type="caution">
    <text evidence="5">The sequence shown here is derived from an EMBL/GenBank/DDBJ whole genome shotgun (WGS) entry which is preliminary data.</text>
</comment>
<organism evidence="5 6">
    <name type="scientific">Nocardioides yefusunii</name>
    <dbReference type="NCBI Taxonomy" id="2500546"/>
    <lineage>
        <taxon>Bacteria</taxon>
        <taxon>Bacillati</taxon>
        <taxon>Actinomycetota</taxon>
        <taxon>Actinomycetes</taxon>
        <taxon>Propionibacteriales</taxon>
        <taxon>Nocardioidaceae</taxon>
        <taxon>Nocardioides</taxon>
    </lineage>
</organism>
<dbReference type="PANTHER" id="PTHR39190:SF1">
    <property type="entry name" value="FLAGELLAR ASSEMBLY FACTOR FLIW"/>
    <property type="match status" value="1"/>
</dbReference>
<dbReference type="HAMAP" id="MF_01185">
    <property type="entry name" value="FliW"/>
    <property type="match status" value="1"/>
</dbReference>
<evidence type="ECO:0000313" key="6">
    <source>
        <dbReference type="Proteomes" id="UP001596098"/>
    </source>
</evidence>
<comment type="subcellular location">
    <subcellularLocation>
        <location evidence="4">Cytoplasm</location>
    </subcellularLocation>
</comment>
<sequence length="136" mass="14892">MTDPAVHVHDDLAVIEFVTPVLGFPDHHRFTLVRLDEDGVLCELTCIDDASVRFLVASPFDFFPDYAPVVEDDVVELLEVTDASQVMVLLMLTAGASLERTTANLLAPILVNTRTRRAVQVILDSATYSVATPLVP</sequence>
<keyword evidence="2 4" id="KW-1005">Bacterial flagellum biogenesis</keyword>
<evidence type="ECO:0000256" key="1">
    <source>
        <dbReference type="ARBA" id="ARBA00022490"/>
    </source>
</evidence>
<gene>
    <name evidence="4 5" type="primary">fliW</name>
    <name evidence="5" type="ORF">ACFPWU_10790</name>
</gene>
<evidence type="ECO:0000256" key="3">
    <source>
        <dbReference type="ARBA" id="ARBA00022845"/>
    </source>
</evidence>
<proteinExistence type="inferred from homology"/>
<comment type="subunit">
    <text evidence="4">Interacts with translational regulator CsrA and flagellin(s).</text>
</comment>
<keyword evidence="1 4" id="KW-0963">Cytoplasm</keyword>
<reference evidence="6" key="1">
    <citation type="journal article" date="2019" name="Int. J. Syst. Evol. Microbiol.">
        <title>The Global Catalogue of Microorganisms (GCM) 10K type strain sequencing project: providing services to taxonomists for standard genome sequencing and annotation.</title>
        <authorList>
            <consortium name="The Broad Institute Genomics Platform"/>
            <consortium name="The Broad Institute Genome Sequencing Center for Infectious Disease"/>
            <person name="Wu L."/>
            <person name="Ma J."/>
        </authorList>
    </citation>
    <scope>NUCLEOTIDE SEQUENCE [LARGE SCALE GENOMIC DNA]</scope>
    <source>
        <strain evidence="6">DFY28</strain>
    </source>
</reference>
<evidence type="ECO:0000313" key="5">
    <source>
        <dbReference type="EMBL" id="MFC6154143.1"/>
    </source>
</evidence>
<dbReference type="Gene3D" id="2.30.290.10">
    <property type="entry name" value="BH3618-like"/>
    <property type="match status" value="1"/>
</dbReference>
<comment type="similarity">
    <text evidence="4">Belongs to the FliW family.</text>
</comment>
<protein>
    <recommendedName>
        <fullName evidence="4">Flagellar assembly factor FliW</fullName>
    </recommendedName>
</protein>
<dbReference type="InterPro" id="IPR003775">
    <property type="entry name" value="Flagellar_assembly_factor_FliW"/>
</dbReference>
<dbReference type="Proteomes" id="UP001596098">
    <property type="component" value="Unassembled WGS sequence"/>
</dbReference>
<accession>A0ABW1R0M4</accession>
<name>A0ABW1R0M4_9ACTN</name>
<keyword evidence="4" id="KW-0143">Chaperone</keyword>
<evidence type="ECO:0000256" key="4">
    <source>
        <dbReference type="HAMAP-Rule" id="MF_01185"/>
    </source>
</evidence>
<dbReference type="EMBL" id="JBHSQI010000005">
    <property type="protein sequence ID" value="MFC6154143.1"/>
    <property type="molecule type" value="Genomic_DNA"/>
</dbReference>
<dbReference type="Pfam" id="PF02623">
    <property type="entry name" value="FliW"/>
    <property type="match status" value="1"/>
</dbReference>